<evidence type="ECO:0000313" key="2">
    <source>
        <dbReference type="EMBL" id="SCZ80652.1"/>
    </source>
</evidence>
<protein>
    <submittedName>
        <fullName evidence="2">Uncharacterized protein</fullName>
    </submittedName>
</protein>
<dbReference type="RefSeq" id="WP_092591770.1">
    <property type="nucleotide sequence ID" value="NZ_FMWL01000013.1"/>
</dbReference>
<evidence type="ECO:0000313" key="3">
    <source>
        <dbReference type="Proteomes" id="UP000199208"/>
    </source>
</evidence>
<keyword evidence="1" id="KW-0175">Coiled coil</keyword>
<dbReference type="AlphaFoldDB" id="A0A1G5S2N5"/>
<dbReference type="Proteomes" id="UP000199208">
    <property type="component" value="Unassembled WGS sequence"/>
</dbReference>
<keyword evidence="3" id="KW-1185">Reference proteome</keyword>
<name>A0A1G5S2N5_9FIRM</name>
<sequence length="111" mass="13348">MKSKAIERTLARILEIDYQGIRLEKLKEEQREEKEQALKKLQRDMESDYMHEARKEAKKLYDEVVGQADAEVHRIREEGVRENQRIRALVDQNRETILRKAFELMVTSYEK</sequence>
<dbReference type="EMBL" id="FMWL01000013">
    <property type="protein sequence ID" value="SCZ80652.1"/>
    <property type="molecule type" value="Genomic_DNA"/>
</dbReference>
<dbReference type="STRING" id="1120920.SAMN03080599_02379"/>
<feature type="coiled-coil region" evidence="1">
    <location>
        <begin position="20"/>
        <end position="47"/>
    </location>
</feature>
<reference evidence="2 3" key="1">
    <citation type="submission" date="2016-10" db="EMBL/GenBank/DDBJ databases">
        <authorList>
            <person name="de Groot N.N."/>
        </authorList>
    </citation>
    <scope>NUCLEOTIDE SEQUENCE [LARGE SCALE GENOMIC DNA]</scope>
    <source>
        <strain evidence="2 3">DSM 2784</strain>
    </source>
</reference>
<accession>A0A1G5S2N5</accession>
<gene>
    <name evidence="2" type="ORF">SAMN03080599_02379</name>
</gene>
<proteinExistence type="predicted"/>
<organism evidence="2 3">
    <name type="scientific">Acidaminobacter hydrogenoformans DSM 2784</name>
    <dbReference type="NCBI Taxonomy" id="1120920"/>
    <lineage>
        <taxon>Bacteria</taxon>
        <taxon>Bacillati</taxon>
        <taxon>Bacillota</taxon>
        <taxon>Clostridia</taxon>
        <taxon>Peptostreptococcales</taxon>
        <taxon>Acidaminobacteraceae</taxon>
        <taxon>Acidaminobacter</taxon>
    </lineage>
</organism>
<evidence type="ECO:0000256" key="1">
    <source>
        <dbReference type="SAM" id="Coils"/>
    </source>
</evidence>